<proteinExistence type="predicted"/>
<dbReference type="EMBL" id="CALSDN010000012">
    <property type="protein sequence ID" value="CAH6723030.1"/>
    <property type="molecule type" value="Genomic_DNA"/>
</dbReference>
<protein>
    <submittedName>
        <fullName evidence="1">Uncharacterized protein</fullName>
    </submittedName>
</protein>
<evidence type="ECO:0000313" key="1">
    <source>
        <dbReference type="EMBL" id="CAH6723030.1"/>
    </source>
</evidence>
<keyword evidence="2" id="KW-1185">Reference proteome</keyword>
<reference evidence="1" key="1">
    <citation type="submission" date="2022-06" db="EMBL/GenBank/DDBJ databases">
        <authorList>
            <person name="Legras J.-L."/>
            <person name="Devillers H."/>
            <person name="Grondin C."/>
        </authorList>
    </citation>
    <scope>NUCLEOTIDE SEQUENCE</scope>
    <source>
        <strain evidence="1">CLIB 1444</strain>
    </source>
</reference>
<dbReference type="Proteomes" id="UP001152531">
    <property type="component" value="Unassembled WGS sequence"/>
</dbReference>
<organism evidence="1 2">
    <name type="scientific">[Candida] jaroonii</name>
    <dbReference type="NCBI Taxonomy" id="467808"/>
    <lineage>
        <taxon>Eukaryota</taxon>
        <taxon>Fungi</taxon>
        <taxon>Dikarya</taxon>
        <taxon>Ascomycota</taxon>
        <taxon>Saccharomycotina</taxon>
        <taxon>Pichiomycetes</taxon>
        <taxon>Debaryomycetaceae</taxon>
        <taxon>Yamadazyma</taxon>
    </lineage>
</organism>
<accession>A0ACA9YE54</accession>
<evidence type="ECO:0000313" key="2">
    <source>
        <dbReference type="Proteomes" id="UP001152531"/>
    </source>
</evidence>
<comment type="caution">
    <text evidence="1">The sequence shown here is derived from an EMBL/GenBank/DDBJ whole genome shotgun (WGS) entry which is preliminary data.</text>
</comment>
<gene>
    <name evidence="1" type="ORF">CLIB1444_12S02674</name>
</gene>
<sequence length="146" mass="16848">MQQQIQQEEIDDQGKSGLKECINLLARRVRNEVLSLTSEDTKIAKAKLEDLEDTQNKIKDFLSSNSTDVELKEAMERLQNELPSIRMFLEETKIAFKEMKSEIETMSKSIEELQAELRNLKTEIGISETEFRVSRLNIGSSPKRNQ</sequence>
<name>A0ACA9YE54_9ASCO</name>